<dbReference type="OrthoDB" id="4025961at2759"/>
<accession>A0A367YIZ0</accession>
<dbReference type="PROSITE" id="PS51450">
    <property type="entry name" value="LRR"/>
    <property type="match status" value="1"/>
</dbReference>
<dbReference type="Pfam" id="PF13516">
    <property type="entry name" value="LRR_6"/>
    <property type="match status" value="1"/>
</dbReference>
<dbReference type="InterPro" id="IPR050333">
    <property type="entry name" value="SLRP"/>
</dbReference>
<dbReference type="InterPro" id="IPR001611">
    <property type="entry name" value="Leu-rich_rpt"/>
</dbReference>
<gene>
    <name evidence="3" type="primary">OMD</name>
    <name evidence="3" type="ORF">Cantr_00680</name>
</gene>
<comment type="caution">
    <text evidence="3">The sequence shown here is derived from an EMBL/GenBank/DDBJ whole genome shotgun (WGS) entry which is preliminary data.</text>
</comment>
<proteinExistence type="predicted"/>
<dbReference type="SUPFAM" id="SSF52058">
    <property type="entry name" value="L domain-like"/>
    <property type="match status" value="2"/>
</dbReference>
<keyword evidence="2" id="KW-0677">Repeat</keyword>
<dbReference type="InterPro" id="IPR032675">
    <property type="entry name" value="LRR_dom_sf"/>
</dbReference>
<dbReference type="Gene3D" id="3.80.10.10">
    <property type="entry name" value="Ribonuclease Inhibitor"/>
    <property type="match status" value="2"/>
</dbReference>
<organism evidence="3 4">
    <name type="scientific">Candida viswanathii</name>
    <dbReference type="NCBI Taxonomy" id="5486"/>
    <lineage>
        <taxon>Eukaryota</taxon>
        <taxon>Fungi</taxon>
        <taxon>Dikarya</taxon>
        <taxon>Ascomycota</taxon>
        <taxon>Saccharomycotina</taxon>
        <taxon>Pichiomycetes</taxon>
        <taxon>Debaryomycetaceae</taxon>
        <taxon>Candida/Lodderomyces clade</taxon>
        <taxon>Candida</taxon>
    </lineage>
</organism>
<reference evidence="3 4" key="1">
    <citation type="submission" date="2018-06" db="EMBL/GenBank/DDBJ databases">
        <title>Whole genome sequencing of Candida tropicalis (genome annotated by CSBL at Korea University).</title>
        <authorList>
            <person name="Ahn J."/>
        </authorList>
    </citation>
    <scope>NUCLEOTIDE SEQUENCE [LARGE SCALE GENOMIC DNA]</scope>
    <source>
        <strain evidence="3 4">ATCC 20962</strain>
    </source>
</reference>
<protein>
    <submittedName>
        <fullName evidence="3">Osteomodulin</fullName>
    </submittedName>
</protein>
<dbReference type="PANTHER" id="PTHR45712:SF22">
    <property type="entry name" value="INSULIN-LIKE GROWTH FACTOR-BINDING PROTEIN COMPLEX ACID LABILE SUBUNIT"/>
    <property type="match status" value="1"/>
</dbReference>
<dbReference type="AlphaFoldDB" id="A0A367YIZ0"/>
<evidence type="ECO:0000313" key="3">
    <source>
        <dbReference type="EMBL" id="RCK65001.1"/>
    </source>
</evidence>
<dbReference type="PANTHER" id="PTHR45712">
    <property type="entry name" value="AGAP008170-PA"/>
    <property type="match status" value="1"/>
</dbReference>
<dbReference type="Proteomes" id="UP000253472">
    <property type="component" value="Unassembled WGS sequence"/>
</dbReference>
<keyword evidence="4" id="KW-1185">Reference proteome</keyword>
<dbReference type="STRING" id="5486.A0A367YIZ0"/>
<dbReference type="EMBL" id="QLNQ01000021">
    <property type="protein sequence ID" value="RCK65001.1"/>
    <property type="molecule type" value="Genomic_DNA"/>
</dbReference>
<evidence type="ECO:0000313" key="4">
    <source>
        <dbReference type="Proteomes" id="UP000253472"/>
    </source>
</evidence>
<evidence type="ECO:0000256" key="2">
    <source>
        <dbReference type="ARBA" id="ARBA00022737"/>
    </source>
</evidence>
<keyword evidence="1" id="KW-0433">Leucine-rich repeat</keyword>
<sequence>MATFDQLPDEVVDIIFATLTRTTLRTLMRVPVLGAQATRYLYSSVIIDPFVRYSRPTEVYRDNEVPVVISVREFVKIVRAYRVAPRRIMLEDPFDAFELAAALPGCLERVKLDISFEQCKELYENAIAKFTEEYRLKPFRLNSVSTKNCHFPVVVEEWRDKNSPDSHLFNGHYDYLWDLLEGVTAYTTSRISVENLTRLGSFLSLTSLTVDERIRVAELHCLPSQLQDLTCSLSIDFRNEVVALNFPNSIKSLMITSIAVSRLNGSRTIDISRLNNLHVFKFLNLNRTYVKWRLPPSLKIVGTDKLNLRGVKYPAGYPFLEELHIHSSVLGTFDDGDTNSLKALQSVRSLTVPSSLFRVARNCFNPGARINYGRLRHQLALSPALERLVIFADNQPGRKQMTAIDFKANYLAHLKELDIGCFGKLHIEGDIPESVTDVAIKRSTFVEFETFSFLPHLTRLSLCETPAKENDSFTTVLPQSLKWLSMTRCNFKRATILAPNLDTLILKENQFEQLDDTTLILPRGLTELDLSGNEIRNISLALPPHLRVLKLTDNVLTSIDTPLPVNLRTLDCRHNNLGQAQTPSTSCVFPQGLTILDLCANGIDSNWLSAAGLHRYTKLRHLDLSLNKLASFDPSLVPAHLVHLDVSLNRISYLAADFTRLKYLKTLNLGANHLGGYFEYANRDRRLVFGANIRTVDVRGMKLTESDAEALNRELFAKRKFERVDLDQDAERFTVDSTEYRPRKVRRLR</sequence>
<name>A0A367YIZ0_9ASCO</name>
<evidence type="ECO:0000256" key="1">
    <source>
        <dbReference type="ARBA" id="ARBA00022614"/>
    </source>
</evidence>